<gene>
    <name evidence="1" type="ORF">EVAR_44348_1</name>
</gene>
<accession>A0A4C1X5R0</accession>
<proteinExistence type="predicted"/>
<organism evidence="1 2">
    <name type="scientific">Eumeta variegata</name>
    <name type="common">Bagworm moth</name>
    <name type="synonym">Eumeta japonica</name>
    <dbReference type="NCBI Taxonomy" id="151549"/>
    <lineage>
        <taxon>Eukaryota</taxon>
        <taxon>Metazoa</taxon>
        <taxon>Ecdysozoa</taxon>
        <taxon>Arthropoda</taxon>
        <taxon>Hexapoda</taxon>
        <taxon>Insecta</taxon>
        <taxon>Pterygota</taxon>
        <taxon>Neoptera</taxon>
        <taxon>Endopterygota</taxon>
        <taxon>Lepidoptera</taxon>
        <taxon>Glossata</taxon>
        <taxon>Ditrysia</taxon>
        <taxon>Tineoidea</taxon>
        <taxon>Psychidae</taxon>
        <taxon>Oiketicinae</taxon>
        <taxon>Eumeta</taxon>
    </lineage>
</organism>
<comment type="caution">
    <text evidence="1">The sequence shown here is derived from an EMBL/GenBank/DDBJ whole genome shotgun (WGS) entry which is preliminary data.</text>
</comment>
<reference evidence="1 2" key="1">
    <citation type="journal article" date="2019" name="Commun. Biol.">
        <title>The bagworm genome reveals a unique fibroin gene that provides high tensile strength.</title>
        <authorList>
            <person name="Kono N."/>
            <person name="Nakamura H."/>
            <person name="Ohtoshi R."/>
            <person name="Tomita M."/>
            <person name="Numata K."/>
            <person name="Arakawa K."/>
        </authorList>
    </citation>
    <scope>NUCLEOTIDE SEQUENCE [LARGE SCALE GENOMIC DNA]</scope>
</reference>
<keyword evidence="2" id="KW-1185">Reference proteome</keyword>
<dbReference type="EMBL" id="BGZK01000753">
    <property type="protein sequence ID" value="GBP59108.1"/>
    <property type="molecule type" value="Genomic_DNA"/>
</dbReference>
<dbReference type="AlphaFoldDB" id="A0A4C1X5R0"/>
<dbReference type="Proteomes" id="UP000299102">
    <property type="component" value="Unassembled WGS sequence"/>
</dbReference>
<evidence type="ECO:0000313" key="2">
    <source>
        <dbReference type="Proteomes" id="UP000299102"/>
    </source>
</evidence>
<sequence>MLSICEKFVYGSLLTLKGTTLNKFDVSCVLYLNNLGVTLVRSSTLRAADRRVRAFWRYGQKDSSKHGARCTTILSKLADWITSNLLAVAPGAVDPALRAAGRKNLITRHGRPQEN</sequence>
<protein>
    <submittedName>
        <fullName evidence="1">Uncharacterized protein</fullName>
    </submittedName>
</protein>
<name>A0A4C1X5R0_EUMVA</name>
<evidence type="ECO:0000313" key="1">
    <source>
        <dbReference type="EMBL" id="GBP59108.1"/>
    </source>
</evidence>